<accession>A0A0M0GBT9</accession>
<dbReference type="PATRIC" id="fig|1459.3.peg.2460"/>
<comment type="caution">
    <text evidence="1">The sequence shown here is derived from an EMBL/GenBank/DDBJ whole genome shotgun (WGS) entry which is preliminary data.</text>
</comment>
<name>A0A0M0GBT9_SPOGL</name>
<gene>
    <name evidence="1" type="ORF">AF332_11480</name>
</gene>
<dbReference type="OrthoDB" id="9945103at2"/>
<organism evidence="1 2">
    <name type="scientific">Sporosarcina globispora</name>
    <name type="common">Bacillus globisporus</name>
    <dbReference type="NCBI Taxonomy" id="1459"/>
    <lineage>
        <taxon>Bacteria</taxon>
        <taxon>Bacillati</taxon>
        <taxon>Bacillota</taxon>
        <taxon>Bacilli</taxon>
        <taxon>Bacillales</taxon>
        <taxon>Caryophanaceae</taxon>
        <taxon>Sporosarcina</taxon>
    </lineage>
</organism>
<dbReference type="AlphaFoldDB" id="A0A0M0GBT9"/>
<dbReference type="EMBL" id="LGUF01000007">
    <property type="protein sequence ID" value="KON87385.1"/>
    <property type="molecule type" value="Genomic_DNA"/>
</dbReference>
<dbReference type="STRING" id="1459.AF332_11480"/>
<sequence length="75" mass="8713">MHKKVKLHGCELYEITLGEKKYICTIENVDMNEYYAYHERGEGTSVAMLNTVDIVELMTTGSIDRKHMTVKPYNK</sequence>
<dbReference type="RefSeq" id="WP_053434733.1">
    <property type="nucleotide sequence ID" value="NZ_LGUF01000007.1"/>
</dbReference>
<evidence type="ECO:0000313" key="2">
    <source>
        <dbReference type="Proteomes" id="UP000037109"/>
    </source>
</evidence>
<proteinExistence type="predicted"/>
<dbReference type="Proteomes" id="UP000037109">
    <property type="component" value="Unassembled WGS sequence"/>
</dbReference>
<evidence type="ECO:0000313" key="1">
    <source>
        <dbReference type="EMBL" id="KON87385.1"/>
    </source>
</evidence>
<keyword evidence="2" id="KW-1185">Reference proteome</keyword>
<reference evidence="2" key="1">
    <citation type="submission" date="2015-07" db="EMBL/GenBank/DDBJ databases">
        <title>Fjat-10036 dsm4.</title>
        <authorList>
            <person name="Liu B."/>
            <person name="Wang J."/>
            <person name="Zhu Y."/>
            <person name="Liu G."/>
            <person name="Chen Q."/>
            <person name="Chen Z."/>
            <person name="Lan J."/>
            <person name="Che J."/>
            <person name="Ge C."/>
            <person name="Shi H."/>
            <person name="Pan Z."/>
            <person name="Liu X."/>
        </authorList>
    </citation>
    <scope>NUCLEOTIDE SEQUENCE [LARGE SCALE GENOMIC DNA]</scope>
    <source>
        <strain evidence="2">DSM 4</strain>
    </source>
</reference>
<protein>
    <submittedName>
        <fullName evidence="1">Uncharacterized protein</fullName>
    </submittedName>
</protein>